<evidence type="ECO:0000256" key="1">
    <source>
        <dbReference type="SAM" id="MobiDB-lite"/>
    </source>
</evidence>
<dbReference type="EMBL" id="KQ485044">
    <property type="protein sequence ID" value="KYP32973.1"/>
    <property type="molecule type" value="Genomic_DNA"/>
</dbReference>
<organism evidence="2 3">
    <name type="scientific">Cajanus cajan</name>
    <name type="common">Pigeon pea</name>
    <name type="synonym">Cajanus indicus</name>
    <dbReference type="NCBI Taxonomy" id="3821"/>
    <lineage>
        <taxon>Eukaryota</taxon>
        <taxon>Viridiplantae</taxon>
        <taxon>Streptophyta</taxon>
        <taxon>Embryophyta</taxon>
        <taxon>Tracheophyta</taxon>
        <taxon>Spermatophyta</taxon>
        <taxon>Magnoliopsida</taxon>
        <taxon>eudicotyledons</taxon>
        <taxon>Gunneridae</taxon>
        <taxon>Pentapetalae</taxon>
        <taxon>rosids</taxon>
        <taxon>fabids</taxon>
        <taxon>Fabales</taxon>
        <taxon>Fabaceae</taxon>
        <taxon>Papilionoideae</taxon>
        <taxon>50 kb inversion clade</taxon>
        <taxon>NPAAA clade</taxon>
        <taxon>indigoferoid/millettioid clade</taxon>
        <taxon>Phaseoleae</taxon>
        <taxon>Cajanus</taxon>
    </lineage>
</organism>
<gene>
    <name evidence="2" type="ORF">KK1_046236</name>
</gene>
<accession>A0A151QRN1</accession>
<dbReference type="Gramene" id="C.cajan_42330.t">
    <property type="protein sequence ID" value="C.cajan_42330.t"/>
    <property type="gene ID" value="C.cajan_42330"/>
</dbReference>
<name>A0A151QRN1_CAJCA</name>
<reference evidence="2" key="1">
    <citation type="journal article" date="2012" name="Nat. Biotechnol.">
        <title>Draft genome sequence of pigeonpea (Cajanus cajan), an orphan legume crop of resource-poor farmers.</title>
        <authorList>
            <person name="Varshney R.K."/>
            <person name="Chen W."/>
            <person name="Li Y."/>
            <person name="Bharti A.K."/>
            <person name="Saxena R.K."/>
            <person name="Schlueter J.A."/>
            <person name="Donoghue M.T."/>
            <person name="Azam S."/>
            <person name="Fan G."/>
            <person name="Whaley A.M."/>
            <person name="Farmer A.D."/>
            <person name="Sheridan J."/>
            <person name="Iwata A."/>
            <person name="Tuteja R."/>
            <person name="Penmetsa R.V."/>
            <person name="Wu W."/>
            <person name="Upadhyaya H.D."/>
            <person name="Yang S.P."/>
            <person name="Shah T."/>
            <person name="Saxena K.B."/>
            <person name="Michael T."/>
            <person name="McCombie W.R."/>
            <person name="Yang B."/>
            <person name="Zhang G."/>
            <person name="Yang H."/>
            <person name="Wang J."/>
            <person name="Spillane C."/>
            <person name="Cook D.R."/>
            <person name="May G.D."/>
            <person name="Xu X."/>
            <person name="Jackson S.A."/>
        </authorList>
    </citation>
    <scope>NUCLEOTIDE SEQUENCE [LARGE SCALE GENOMIC DNA]</scope>
</reference>
<dbReference type="PANTHER" id="PTHR32108:SF9">
    <property type="entry name" value="REVERSE TRANSCRIPTASE RNASE H-LIKE DOMAIN-CONTAINING PROTEIN"/>
    <property type="match status" value="1"/>
</dbReference>
<feature type="region of interest" description="Disordered" evidence="1">
    <location>
        <begin position="1"/>
        <end position="21"/>
    </location>
</feature>
<dbReference type="PANTHER" id="PTHR32108">
    <property type="entry name" value="DNA-DIRECTED RNA POLYMERASE SUBUNIT ALPHA"/>
    <property type="match status" value="1"/>
</dbReference>
<protein>
    <submittedName>
        <fullName evidence="2">Uncharacterized protein</fullName>
    </submittedName>
</protein>
<proteinExistence type="predicted"/>
<evidence type="ECO:0000313" key="2">
    <source>
        <dbReference type="EMBL" id="KYP32973.1"/>
    </source>
</evidence>
<feature type="compositionally biased region" description="Polar residues" evidence="1">
    <location>
        <begin position="8"/>
        <end position="19"/>
    </location>
</feature>
<evidence type="ECO:0000313" key="3">
    <source>
        <dbReference type="Proteomes" id="UP000075243"/>
    </source>
</evidence>
<sequence length="281" mass="32052">MLEPMNKLQHNNTTSNVGNVSKDHLNSLEERLRVVEGHSYDVQEAADMCLVQDIQFPAKFKITDFQKYTGASCPKGHLTMYCRKMAAYVDNEKLLIHCFQESLSDVALNCGPYYDKMIGNTSTLFADIVTIGERVEQGLKSGKIGKASTSYNPRKIYEKKREEGVHAVIFTPKSQVTPQAKPRDDKVVDKIPITYTKLLPQLLEASMIVRLPPTKKMDPPYPLWYKLEERCDYHSNSPGHSVERCKALQFRVQRLVDAGWLKFDTNTPNIDKHPLHKHDEG</sequence>
<keyword evidence="3" id="KW-1185">Reference proteome</keyword>
<dbReference type="AlphaFoldDB" id="A0A151QRN1"/>
<dbReference type="Proteomes" id="UP000075243">
    <property type="component" value="Unassembled WGS sequence"/>
</dbReference>